<gene>
    <name evidence="10" type="ORF">S01H1_47829</name>
</gene>
<evidence type="ECO:0000256" key="9">
    <source>
        <dbReference type="ARBA" id="ARBA00023136"/>
    </source>
</evidence>
<keyword evidence="8" id="KW-0811">Translocation</keyword>
<dbReference type="GO" id="GO:0065002">
    <property type="term" value="P:intracellular protein transmembrane transport"/>
    <property type="evidence" value="ECO:0007669"/>
    <property type="project" value="TreeGrafter"/>
</dbReference>
<evidence type="ECO:0008006" key="11">
    <source>
        <dbReference type="Google" id="ProtNLM"/>
    </source>
</evidence>
<keyword evidence="3" id="KW-0813">Transport</keyword>
<dbReference type="InterPro" id="IPR004692">
    <property type="entry name" value="SecG"/>
</dbReference>
<comment type="similarity">
    <text evidence="2">Belongs to the SecG family.</text>
</comment>
<keyword evidence="6" id="KW-0653">Protein transport</keyword>
<evidence type="ECO:0000256" key="6">
    <source>
        <dbReference type="ARBA" id="ARBA00022927"/>
    </source>
</evidence>
<evidence type="ECO:0000256" key="4">
    <source>
        <dbReference type="ARBA" id="ARBA00022475"/>
    </source>
</evidence>
<dbReference type="EMBL" id="BARS01030678">
    <property type="protein sequence ID" value="GAG24613.1"/>
    <property type="molecule type" value="Genomic_DNA"/>
</dbReference>
<comment type="subcellular location">
    <subcellularLocation>
        <location evidence="1">Cell membrane</location>
        <topology evidence="1">Multi-pass membrane protein</topology>
    </subcellularLocation>
</comment>
<evidence type="ECO:0000256" key="3">
    <source>
        <dbReference type="ARBA" id="ARBA00022448"/>
    </source>
</evidence>
<evidence type="ECO:0000256" key="2">
    <source>
        <dbReference type="ARBA" id="ARBA00008445"/>
    </source>
</evidence>
<protein>
    <recommendedName>
        <fullName evidence="11">Protein-export membrane protein SecG</fullName>
    </recommendedName>
</protein>
<dbReference type="Pfam" id="PF03840">
    <property type="entry name" value="SecG"/>
    <property type="match status" value="1"/>
</dbReference>
<evidence type="ECO:0000313" key="10">
    <source>
        <dbReference type="EMBL" id="GAG24613.1"/>
    </source>
</evidence>
<keyword evidence="9" id="KW-0472">Membrane</keyword>
<dbReference type="PANTHER" id="PTHR34182">
    <property type="entry name" value="PROTEIN-EXPORT MEMBRANE PROTEIN SECG"/>
    <property type="match status" value="1"/>
</dbReference>
<accession>X0WJD8</accession>
<dbReference type="AlphaFoldDB" id="X0WJD8"/>
<dbReference type="PANTHER" id="PTHR34182:SF1">
    <property type="entry name" value="PROTEIN-EXPORT MEMBRANE PROTEIN SECG"/>
    <property type="match status" value="1"/>
</dbReference>
<evidence type="ECO:0000256" key="8">
    <source>
        <dbReference type="ARBA" id="ARBA00023010"/>
    </source>
</evidence>
<proteinExistence type="inferred from homology"/>
<dbReference type="GO" id="GO:0043952">
    <property type="term" value="P:protein transport by the Sec complex"/>
    <property type="evidence" value="ECO:0007669"/>
    <property type="project" value="TreeGrafter"/>
</dbReference>
<organism evidence="10">
    <name type="scientific">marine sediment metagenome</name>
    <dbReference type="NCBI Taxonomy" id="412755"/>
    <lineage>
        <taxon>unclassified sequences</taxon>
        <taxon>metagenomes</taxon>
        <taxon>ecological metagenomes</taxon>
    </lineage>
</organism>
<dbReference type="NCBIfam" id="TIGR00810">
    <property type="entry name" value="secG"/>
    <property type="match status" value="1"/>
</dbReference>
<keyword evidence="7" id="KW-1133">Transmembrane helix</keyword>
<keyword evidence="5" id="KW-0812">Transmembrane</keyword>
<evidence type="ECO:0000256" key="7">
    <source>
        <dbReference type="ARBA" id="ARBA00022989"/>
    </source>
</evidence>
<dbReference type="GO" id="GO:0015450">
    <property type="term" value="F:protein-transporting ATPase activity"/>
    <property type="evidence" value="ECO:0007669"/>
    <property type="project" value="InterPro"/>
</dbReference>
<keyword evidence="4" id="KW-1003">Cell membrane</keyword>
<evidence type="ECO:0000256" key="5">
    <source>
        <dbReference type="ARBA" id="ARBA00022692"/>
    </source>
</evidence>
<comment type="caution">
    <text evidence="10">The sequence shown here is derived from an EMBL/GenBank/DDBJ whole genome shotgun (WGS) entry which is preliminary data.</text>
</comment>
<dbReference type="GO" id="GO:0009306">
    <property type="term" value="P:protein secretion"/>
    <property type="evidence" value="ECO:0007669"/>
    <property type="project" value="InterPro"/>
</dbReference>
<dbReference type="PRINTS" id="PR01651">
    <property type="entry name" value="SECGEXPORT"/>
</dbReference>
<name>X0WJD8_9ZZZZ</name>
<dbReference type="GO" id="GO:0005886">
    <property type="term" value="C:plasma membrane"/>
    <property type="evidence" value="ECO:0007669"/>
    <property type="project" value="UniProtKB-SubCell"/>
</dbReference>
<sequence>METACMVLFLLTAVVLILLILVQKGRGGGLAGAFGGPGGHSAFGTKTADIFVKATAVIAGIFF</sequence>
<evidence type="ECO:0000256" key="1">
    <source>
        <dbReference type="ARBA" id="ARBA00004651"/>
    </source>
</evidence>
<feature type="non-terminal residue" evidence="10">
    <location>
        <position position="63"/>
    </location>
</feature>
<reference evidence="10" key="1">
    <citation type="journal article" date="2014" name="Front. Microbiol.">
        <title>High frequency of phylogenetically diverse reductive dehalogenase-homologous genes in deep subseafloor sedimentary metagenomes.</title>
        <authorList>
            <person name="Kawai M."/>
            <person name="Futagami T."/>
            <person name="Toyoda A."/>
            <person name="Takaki Y."/>
            <person name="Nishi S."/>
            <person name="Hori S."/>
            <person name="Arai W."/>
            <person name="Tsubouchi T."/>
            <person name="Morono Y."/>
            <person name="Uchiyama I."/>
            <person name="Ito T."/>
            <person name="Fujiyama A."/>
            <person name="Inagaki F."/>
            <person name="Takami H."/>
        </authorList>
    </citation>
    <scope>NUCLEOTIDE SEQUENCE</scope>
    <source>
        <strain evidence="10">Expedition CK06-06</strain>
    </source>
</reference>